<dbReference type="GO" id="GO:0043424">
    <property type="term" value="F:protein histidine kinase binding"/>
    <property type="evidence" value="ECO:0007669"/>
    <property type="project" value="UniProtKB-UniRule"/>
</dbReference>
<comment type="domain">
    <text evidence="7">Histidine-containing phosphotransfer domain (HPt) contains an active histidine that mediates the phosphotransfer.</text>
</comment>
<evidence type="ECO:0000256" key="4">
    <source>
        <dbReference type="ARBA" id="ARBA00023012"/>
    </source>
</evidence>
<feature type="transmembrane region" description="Helical" evidence="8">
    <location>
        <begin position="150"/>
        <end position="167"/>
    </location>
</feature>
<evidence type="ECO:0000256" key="1">
    <source>
        <dbReference type="ARBA" id="ARBA00022490"/>
    </source>
</evidence>
<keyword evidence="8" id="KW-0812">Transmembrane</keyword>
<dbReference type="GO" id="GO:0009927">
    <property type="term" value="F:histidine phosphotransfer kinase activity"/>
    <property type="evidence" value="ECO:0007669"/>
    <property type="project" value="UniProtKB-UniRule"/>
</dbReference>
<dbReference type="GO" id="GO:0000160">
    <property type="term" value="P:phosphorelay signal transduction system"/>
    <property type="evidence" value="ECO:0007669"/>
    <property type="project" value="UniProtKB-UniRule"/>
</dbReference>
<dbReference type="GO" id="GO:0005829">
    <property type="term" value="C:cytosol"/>
    <property type="evidence" value="ECO:0007669"/>
    <property type="project" value="UniProtKB-SubCell"/>
</dbReference>
<evidence type="ECO:0000313" key="11">
    <source>
        <dbReference type="Proteomes" id="UP001187192"/>
    </source>
</evidence>
<evidence type="ECO:0000256" key="8">
    <source>
        <dbReference type="SAM" id="Phobius"/>
    </source>
</evidence>
<reference evidence="10" key="1">
    <citation type="submission" date="2023-07" db="EMBL/GenBank/DDBJ databases">
        <title>draft genome sequence of fig (Ficus carica).</title>
        <authorList>
            <person name="Takahashi T."/>
            <person name="Nishimura K."/>
        </authorList>
    </citation>
    <scope>NUCLEOTIDE SEQUENCE</scope>
</reference>
<keyword evidence="6" id="KW-0597">Phosphoprotein</keyword>
<dbReference type="AlphaFoldDB" id="A0AA87ZTC7"/>
<sequence length="171" mass="19819">MLEEGILDSQFTQLQGLQDESNPNFVAEVVTLFIKDAQKIINHLSYYMSQEVVDFSEMDPYVHQIKGSTSSIGARNMTLACSDLHQASDAKNKEMCLQALNKINHEYCRLQVKLHLIVQLQNTIFTMETNERLRGSRYAAMSMQRRFPRFKVLFGFISSFLFFQLLITKHK</sequence>
<keyword evidence="8" id="KW-1133">Transmembrane helix</keyword>
<accession>A0AA87ZTC7</accession>
<dbReference type="PROSITE" id="PS50894">
    <property type="entry name" value="HPT"/>
    <property type="match status" value="1"/>
</dbReference>
<evidence type="ECO:0000256" key="5">
    <source>
        <dbReference type="ARBA" id="ARBA00023242"/>
    </source>
</evidence>
<comment type="caution">
    <text evidence="10">The sequence shown here is derived from an EMBL/GenBank/DDBJ whole genome shotgun (WGS) entry which is preliminary data.</text>
</comment>
<gene>
    <name evidence="10" type="ORF">TIFTF001_008623</name>
</gene>
<keyword evidence="3" id="KW-0007">Acetylation</keyword>
<dbReference type="PANTHER" id="PTHR28242">
    <property type="entry name" value="PHOSPHORELAY INTERMEDIATE PROTEIN YPD1"/>
    <property type="match status" value="1"/>
</dbReference>
<comment type="function">
    <text evidence="7">Functions as a two-component phosphorelay mediators between cytokinin sensor histidine kinases and response regulators (B-type ARRs). Plays an important role in propagating cytokinin signal transduction.</text>
</comment>
<comment type="subcellular location">
    <subcellularLocation>
        <location evidence="7">Cytoplasm</location>
        <location evidence="7">Cytosol</location>
    </subcellularLocation>
    <subcellularLocation>
        <location evidence="7">Nucleus</location>
    </subcellularLocation>
</comment>
<organism evidence="10 11">
    <name type="scientific">Ficus carica</name>
    <name type="common">Common fig</name>
    <dbReference type="NCBI Taxonomy" id="3494"/>
    <lineage>
        <taxon>Eukaryota</taxon>
        <taxon>Viridiplantae</taxon>
        <taxon>Streptophyta</taxon>
        <taxon>Embryophyta</taxon>
        <taxon>Tracheophyta</taxon>
        <taxon>Spermatophyta</taxon>
        <taxon>Magnoliopsida</taxon>
        <taxon>eudicotyledons</taxon>
        <taxon>Gunneridae</taxon>
        <taxon>Pentapetalae</taxon>
        <taxon>rosids</taxon>
        <taxon>fabids</taxon>
        <taxon>Rosales</taxon>
        <taxon>Moraceae</taxon>
        <taxon>Ficeae</taxon>
        <taxon>Ficus</taxon>
    </lineage>
</organism>
<dbReference type="Pfam" id="PF01627">
    <property type="entry name" value="Hpt"/>
    <property type="match status" value="1"/>
</dbReference>
<dbReference type="InterPro" id="IPR036641">
    <property type="entry name" value="HPT_dom_sf"/>
</dbReference>
<dbReference type="GO" id="GO:0009736">
    <property type="term" value="P:cytokinin-activated signaling pathway"/>
    <property type="evidence" value="ECO:0007669"/>
    <property type="project" value="UniProtKB-KW"/>
</dbReference>
<dbReference type="FunFam" id="1.20.120.160:FF:000001">
    <property type="entry name" value="Histidine-containing phosphotransfer protein 1"/>
    <property type="match status" value="1"/>
</dbReference>
<evidence type="ECO:0000256" key="6">
    <source>
        <dbReference type="PROSITE-ProRule" id="PRU00110"/>
    </source>
</evidence>
<dbReference type="GO" id="GO:0005634">
    <property type="term" value="C:nucleus"/>
    <property type="evidence" value="ECO:0007669"/>
    <property type="project" value="UniProtKB-SubCell"/>
</dbReference>
<keyword evidence="11" id="KW-1185">Reference proteome</keyword>
<evidence type="ECO:0000256" key="3">
    <source>
        <dbReference type="ARBA" id="ARBA00022990"/>
    </source>
</evidence>
<dbReference type="EMBL" id="BTGU01000009">
    <property type="protein sequence ID" value="GMN39394.1"/>
    <property type="molecule type" value="Genomic_DNA"/>
</dbReference>
<dbReference type="SUPFAM" id="SSF47226">
    <property type="entry name" value="Histidine-containing phosphotransfer domain, HPT domain"/>
    <property type="match status" value="1"/>
</dbReference>
<keyword evidence="8" id="KW-0472">Membrane</keyword>
<evidence type="ECO:0000259" key="9">
    <source>
        <dbReference type="PROSITE" id="PS50894"/>
    </source>
</evidence>
<feature type="domain" description="HPt" evidence="9">
    <location>
        <begin position="22"/>
        <end position="117"/>
    </location>
</feature>
<name>A0AA87ZTC7_FICCA</name>
<dbReference type="PANTHER" id="PTHR28242:SF30">
    <property type="entry name" value="HISTIDINE-CONTAINING PHOSPHOTRANSFER PROTEIN 2"/>
    <property type="match status" value="1"/>
</dbReference>
<evidence type="ECO:0000313" key="10">
    <source>
        <dbReference type="EMBL" id="GMN39394.1"/>
    </source>
</evidence>
<protein>
    <recommendedName>
        <fullName evidence="7">Histidine-containing phosphotransfer protein</fullName>
    </recommendedName>
</protein>
<evidence type="ECO:0000256" key="7">
    <source>
        <dbReference type="RuleBase" id="RU369004"/>
    </source>
</evidence>
<feature type="modified residue" description="Phosphohistidine" evidence="6">
    <location>
        <position position="63"/>
    </location>
</feature>
<dbReference type="Proteomes" id="UP001187192">
    <property type="component" value="Unassembled WGS sequence"/>
</dbReference>
<proteinExistence type="predicted"/>
<dbReference type="InterPro" id="IPR045871">
    <property type="entry name" value="AHP1-5/YPD1"/>
</dbReference>
<dbReference type="InterPro" id="IPR008207">
    <property type="entry name" value="Sig_transdc_His_kin_Hpt_dom"/>
</dbReference>
<keyword evidence="5" id="KW-0539">Nucleus</keyword>
<keyword evidence="1" id="KW-0963">Cytoplasm</keyword>
<keyword evidence="4 7" id="KW-0902">Two-component regulatory system</keyword>
<dbReference type="Gene3D" id="1.20.120.160">
    <property type="entry name" value="HPT domain"/>
    <property type="match status" value="1"/>
</dbReference>
<keyword evidence="2 7" id="KW-0932">Cytokinin signaling pathway</keyword>
<evidence type="ECO:0000256" key="2">
    <source>
        <dbReference type="ARBA" id="ARBA00022864"/>
    </source>
</evidence>